<dbReference type="SUPFAM" id="SSF51445">
    <property type="entry name" value="(Trans)glycosidases"/>
    <property type="match status" value="1"/>
</dbReference>
<dbReference type="Pfam" id="PF14701">
    <property type="entry name" value="hDGE_amylase"/>
    <property type="match status" value="1"/>
</dbReference>
<dbReference type="Gene3D" id="3.20.20.80">
    <property type="entry name" value="Glycosidases"/>
    <property type="match status" value="1"/>
</dbReference>
<dbReference type="PRINTS" id="PR00110">
    <property type="entry name" value="ALPHAAMYLASE"/>
</dbReference>
<dbReference type="PANTHER" id="PTHR47786:SF2">
    <property type="entry name" value="GLYCOSYL HYDROLASE FAMILY 13 CATALYTIC DOMAIN-CONTAINING PROTEIN"/>
    <property type="match status" value="1"/>
</dbReference>
<dbReference type="GO" id="GO:0005975">
    <property type="term" value="P:carbohydrate metabolic process"/>
    <property type="evidence" value="ECO:0007669"/>
    <property type="project" value="InterPro"/>
</dbReference>
<dbReference type="InterPro" id="IPR032792">
    <property type="entry name" value="AGL_glucanoTrfase"/>
</dbReference>
<dbReference type="SMART" id="SM00642">
    <property type="entry name" value="Aamy"/>
    <property type="match status" value="1"/>
</dbReference>
<dbReference type="GO" id="GO:0004556">
    <property type="term" value="F:alpha-amylase activity"/>
    <property type="evidence" value="ECO:0007669"/>
    <property type="project" value="InterPro"/>
</dbReference>
<evidence type="ECO:0000256" key="1">
    <source>
        <dbReference type="ARBA" id="ARBA00008061"/>
    </source>
</evidence>
<dbReference type="KEGG" id="haby:HLVA_07410"/>
<dbReference type="InterPro" id="IPR006047">
    <property type="entry name" value="GH13_cat_dom"/>
</dbReference>
<keyword evidence="4" id="KW-1185">Reference proteome</keyword>
<comment type="similarity">
    <text evidence="1">Belongs to the glycosyl hydrolase 13 family.</text>
</comment>
<name>A0AAU9DJW3_9FUSO</name>
<dbReference type="SUPFAM" id="SSF51011">
    <property type="entry name" value="Glycosyl hydrolase domain"/>
    <property type="match status" value="1"/>
</dbReference>
<dbReference type="PANTHER" id="PTHR47786">
    <property type="entry name" value="ALPHA-1,4-GLUCAN:MALTOSE-1-PHOSPHATE MALTOSYLTRANSFERASE"/>
    <property type="match status" value="1"/>
</dbReference>
<reference evidence="3 4" key="1">
    <citation type="submission" date="2022-11" db="EMBL/GenBank/DDBJ databases">
        <title>Haliovirga abyssi gen. nov., sp. nov., a mesophilic fermentative bacterium isolated from the Iheya North hydrothermal field and the proposal of Haliovirgaceae fam. nov.</title>
        <authorList>
            <person name="Miyazaki U."/>
            <person name="Tame A."/>
            <person name="Miyazaki J."/>
            <person name="Takai K."/>
            <person name="Sawayama S."/>
            <person name="Kitajima M."/>
            <person name="Okamoto A."/>
            <person name="Nakagawa S."/>
        </authorList>
    </citation>
    <scope>NUCLEOTIDE SEQUENCE [LARGE SCALE GENOMIC DNA]</scope>
    <source>
        <strain evidence="3 4">IC12</strain>
    </source>
</reference>
<dbReference type="AlphaFoldDB" id="A0AAU9DJW3"/>
<dbReference type="InterPro" id="IPR017853">
    <property type="entry name" value="GH"/>
</dbReference>
<evidence type="ECO:0000313" key="4">
    <source>
        <dbReference type="Proteomes" id="UP001321582"/>
    </source>
</evidence>
<evidence type="ECO:0000259" key="2">
    <source>
        <dbReference type="SMART" id="SM00642"/>
    </source>
</evidence>
<dbReference type="RefSeq" id="WP_307905106.1">
    <property type="nucleotide sequence ID" value="NZ_AP027059.1"/>
</dbReference>
<protein>
    <recommendedName>
        <fullName evidence="2">Glycosyl hydrolase family 13 catalytic domain-containing protein</fullName>
    </recommendedName>
</protein>
<dbReference type="InterPro" id="IPR006046">
    <property type="entry name" value="Alpha_amylase"/>
</dbReference>
<organism evidence="3 4">
    <name type="scientific">Haliovirga abyssi</name>
    <dbReference type="NCBI Taxonomy" id="2996794"/>
    <lineage>
        <taxon>Bacteria</taxon>
        <taxon>Fusobacteriati</taxon>
        <taxon>Fusobacteriota</taxon>
        <taxon>Fusobacteriia</taxon>
        <taxon>Fusobacteriales</taxon>
        <taxon>Haliovirgaceae</taxon>
        <taxon>Haliovirga</taxon>
    </lineage>
</organism>
<dbReference type="GO" id="GO:0043169">
    <property type="term" value="F:cation binding"/>
    <property type="evidence" value="ECO:0007669"/>
    <property type="project" value="InterPro"/>
</dbReference>
<sequence>MKKGIRVYNLYPKLIGSMEKWIEHFDRIKEMNFNWIYINPFHSPGFSGSDYAVKDYNLYHPLFVTGEMDFSDLHGQKEKGDFLLEKVCNEAEKKGMKIMMDLVINHTAIDSPLTKEHPEWYMKNSDGSIKNPGAMDGNNWIEWGDLAQIDNEYSIDKDNLWEYWLDMILKYAKLGVRGFRCDAAYHIPRNLWEYLISNVKSKYPDSVFIAETLGCTPKQLINTADAGFDFVMNSFKWWDLKADYFLKDYGEWADKYPSLTFPENHDTERYSKEINGNKDLAIAKYALGAYFCSSIAITIGFEFGFERKIDVVQTNPSWMEDKKYDISKEISRINQIKSEYDILQEDNIIEPIYFKNHNIFAFTKESLDKSEKILVMINNDGEHINTIYYNGLYNLMGGEKVIDISHGHRMENIPDNFEYNLSPGEVKLFYIKK</sequence>
<dbReference type="EMBL" id="AP027059">
    <property type="protein sequence ID" value="BDU50172.1"/>
    <property type="molecule type" value="Genomic_DNA"/>
</dbReference>
<accession>A0AAU9DJW3</accession>
<dbReference type="Proteomes" id="UP001321582">
    <property type="component" value="Chromosome"/>
</dbReference>
<feature type="domain" description="Glycosyl hydrolase family 13 catalytic" evidence="2">
    <location>
        <begin position="9"/>
        <end position="337"/>
    </location>
</feature>
<proteinExistence type="inferred from homology"/>
<evidence type="ECO:0000313" key="3">
    <source>
        <dbReference type="EMBL" id="BDU50172.1"/>
    </source>
</evidence>
<gene>
    <name evidence="3" type="ORF">HLVA_07410</name>
</gene>